<dbReference type="Proteomes" id="UP000291088">
    <property type="component" value="Unassembled WGS sequence"/>
</dbReference>
<proteinExistence type="predicted"/>
<name>A0A4Q2T0M8_9HYPH</name>
<dbReference type="OrthoDB" id="8421757at2"/>
<evidence type="ECO:0000313" key="1">
    <source>
        <dbReference type="EMBL" id="RYC10139.1"/>
    </source>
</evidence>
<protein>
    <submittedName>
        <fullName evidence="1">Uncharacterized protein</fullName>
    </submittedName>
</protein>
<dbReference type="AlphaFoldDB" id="A0A4Q2T0M8"/>
<dbReference type="RefSeq" id="WP_129333531.1">
    <property type="nucleotide sequence ID" value="NZ_SDVB01000253.1"/>
</dbReference>
<gene>
    <name evidence="1" type="ORF">EUU22_18910</name>
</gene>
<evidence type="ECO:0000313" key="2">
    <source>
        <dbReference type="Proteomes" id="UP000291088"/>
    </source>
</evidence>
<dbReference type="EMBL" id="SDVB01000253">
    <property type="protein sequence ID" value="RYC10139.1"/>
    <property type="molecule type" value="Genomic_DNA"/>
</dbReference>
<keyword evidence="2" id="KW-1185">Reference proteome</keyword>
<reference evidence="1 2" key="1">
    <citation type="submission" date="2019-01" db="EMBL/GenBank/DDBJ databases">
        <authorList>
            <person name="Deng T."/>
        </authorList>
    </citation>
    <scope>NUCLEOTIDE SEQUENCE [LARGE SCALE GENOMIC DNA]</scope>
    <source>
        <strain evidence="1 2">F8825</strain>
    </source>
</reference>
<comment type="caution">
    <text evidence="1">The sequence shown here is derived from an EMBL/GenBank/DDBJ whole genome shotgun (WGS) entry which is preliminary data.</text>
</comment>
<accession>A0A4Q2T0M8</accession>
<sequence>MTERSFFDLVSPDLYANELRERGYRLPLAPDPDDMGSVLDAGGNHVFTVDVNSEREDADADATRRLIITAVNHCAGFKTEAR</sequence>
<organism evidence="1 2">
    <name type="scientific">Ciceribacter ferrooxidans</name>
    <dbReference type="NCBI Taxonomy" id="2509717"/>
    <lineage>
        <taxon>Bacteria</taxon>
        <taxon>Pseudomonadati</taxon>
        <taxon>Pseudomonadota</taxon>
        <taxon>Alphaproteobacteria</taxon>
        <taxon>Hyphomicrobiales</taxon>
        <taxon>Rhizobiaceae</taxon>
        <taxon>Ciceribacter</taxon>
    </lineage>
</organism>